<dbReference type="GO" id="GO:0005634">
    <property type="term" value="C:nucleus"/>
    <property type="evidence" value="ECO:0007669"/>
    <property type="project" value="TreeGrafter"/>
</dbReference>
<name>A0A4Z2BWY0_9TELE</name>
<feature type="compositionally biased region" description="Basic and acidic residues" evidence="1">
    <location>
        <begin position="48"/>
        <end position="58"/>
    </location>
</feature>
<keyword evidence="3" id="KW-1185">Reference proteome</keyword>
<evidence type="ECO:0000313" key="2">
    <source>
        <dbReference type="EMBL" id="TNM96532.1"/>
    </source>
</evidence>
<evidence type="ECO:0000313" key="3">
    <source>
        <dbReference type="Proteomes" id="UP000516260"/>
    </source>
</evidence>
<accession>A0A4Z2BWY0</accession>
<evidence type="ECO:0000256" key="1">
    <source>
        <dbReference type="SAM" id="MobiDB-lite"/>
    </source>
</evidence>
<dbReference type="GO" id="GO:0000785">
    <property type="term" value="C:chromatin"/>
    <property type="evidence" value="ECO:0007669"/>
    <property type="project" value="TreeGrafter"/>
</dbReference>
<gene>
    <name evidence="2" type="ORF">fugu_016193</name>
</gene>
<feature type="region of interest" description="Disordered" evidence="1">
    <location>
        <begin position="127"/>
        <end position="382"/>
    </location>
</feature>
<protein>
    <submittedName>
        <fullName evidence="2">Uncharacterized protein</fullName>
    </submittedName>
</protein>
<dbReference type="PANTHER" id="PTHR45884">
    <property type="entry name" value="N-ACETYLTRANSFERASE ECO"/>
    <property type="match status" value="1"/>
</dbReference>
<dbReference type="Proteomes" id="UP000516260">
    <property type="component" value="Chromosome 17"/>
</dbReference>
<dbReference type="GO" id="GO:0061733">
    <property type="term" value="F:protein-lysine-acetyltransferase activity"/>
    <property type="evidence" value="ECO:0007669"/>
    <property type="project" value="TreeGrafter"/>
</dbReference>
<feature type="region of interest" description="Disordered" evidence="1">
    <location>
        <begin position="1"/>
        <end position="64"/>
    </location>
</feature>
<reference evidence="2 3" key="1">
    <citation type="submission" date="2019-04" db="EMBL/GenBank/DDBJ databases">
        <title>The sequence and de novo assembly of Takifugu bimaculatus genome using PacBio and Hi-C technologies.</title>
        <authorList>
            <person name="Xu P."/>
            <person name="Liu B."/>
            <person name="Zhou Z."/>
        </authorList>
    </citation>
    <scope>NUCLEOTIDE SEQUENCE [LARGE SCALE GENOMIC DNA]</scope>
    <source>
        <strain evidence="2">TB-2018</strain>
        <tissue evidence="2">Muscle</tissue>
    </source>
</reference>
<feature type="compositionally biased region" description="Basic residues" evidence="1">
    <location>
        <begin position="370"/>
        <end position="382"/>
    </location>
</feature>
<comment type="caution">
    <text evidence="2">The sequence shown here is derived from an EMBL/GenBank/DDBJ whole genome shotgun (WGS) entry which is preliminary data.</text>
</comment>
<feature type="compositionally biased region" description="Basic and acidic residues" evidence="1">
    <location>
        <begin position="157"/>
        <end position="207"/>
    </location>
</feature>
<feature type="compositionally biased region" description="Polar residues" evidence="1">
    <location>
        <begin position="307"/>
        <end position="346"/>
    </location>
</feature>
<feature type="compositionally biased region" description="Basic residues" evidence="1">
    <location>
        <begin position="1"/>
        <end position="11"/>
    </location>
</feature>
<dbReference type="PANTHER" id="PTHR45884:SF1">
    <property type="entry name" value="N-ACETYLTRANSFERASE ESCO1"/>
    <property type="match status" value="1"/>
</dbReference>
<dbReference type="GO" id="GO:0007064">
    <property type="term" value="P:mitotic sister chromatid cohesion"/>
    <property type="evidence" value="ECO:0007669"/>
    <property type="project" value="TreeGrafter"/>
</dbReference>
<dbReference type="EMBL" id="SWLE01000009">
    <property type="protein sequence ID" value="TNM96532.1"/>
    <property type="molecule type" value="Genomic_DNA"/>
</dbReference>
<organism evidence="2 3">
    <name type="scientific">Takifugu bimaculatus</name>
    <dbReference type="NCBI Taxonomy" id="433685"/>
    <lineage>
        <taxon>Eukaryota</taxon>
        <taxon>Metazoa</taxon>
        <taxon>Chordata</taxon>
        <taxon>Craniata</taxon>
        <taxon>Vertebrata</taxon>
        <taxon>Euteleostomi</taxon>
        <taxon>Actinopterygii</taxon>
        <taxon>Neopterygii</taxon>
        <taxon>Teleostei</taxon>
        <taxon>Neoteleostei</taxon>
        <taxon>Acanthomorphata</taxon>
        <taxon>Eupercaria</taxon>
        <taxon>Tetraodontiformes</taxon>
        <taxon>Tetradontoidea</taxon>
        <taxon>Tetraodontidae</taxon>
        <taxon>Takifugu</taxon>
    </lineage>
</organism>
<sequence>MKPARRVHMLTHRLTQTPAPASAPAGPEAPPAPADEVSPTQPPAADATEAKPADEPPKRRFFISQVSVPLKAHEKKKLTRYQRLRQVELQREKMSWARVKKLKSDQANQMFSDIDWQEPLNAFSQFSMNPVAKAPPPVPGPAKTPPPSVASTSKSETPTKDVSKADPPKDEPVKTEPIKPEPVKTEPIRTEATEAEPTKTEPAKSEEANSNLAKPEAAKSSPLNTEVRRSTRQTKAQASKETPAPGPSPKVTRSAAKKKLPAVPPPMPNGLNAQKQSPVEYKPYKPKPKYSFEDFELDDDPVPCRPSQGQSPSPAGQTKPSAGPHSSVQARVASTASQSDTTQNADCTCRPGLRSINVCSRNEAPGERASRRRGLFQRRSFR</sequence>
<dbReference type="AlphaFoldDB" id="A0A4Z2BWY0"/>
<feature type="compositionally biased region" description="Pro residues" evidence="1">
    <location>
        <begin position="133"/>
        <end position="148"/>
    </location>
</feature>
<proteinExistence type="predicted"/>